<feature type="transmembrane region" description="Helical" evidence="7">
    <location>
        <begin position="278"/>
        <end position="297"/>
    </location>
</feature>
<evidence type="ECO:0000313" key="9">
    <source>
        <dbReference type="EMBL" id="NIX75935.1"/>
    </source>
</evidence>
<dbReference type="PANTHER" id="PTHR43045:SF1">
    <property type="entry name" value="SHIKIMATE TRANSPORTER"/>
    <property type="match status" value="1"/>
</dbReference>
<dbReference type="Proteomes" id="UP000707352">
    <property type="component" value="Unassembled WGS sequence"/>
</dbReference>
<dbReference type="SUPFAM" id="SSF103473">
    <property type="entry name" value="MFS general substrate transporter"/>
    <property type="match status" value="1"/>
</dbReference>
<evidence type="ECO:0000256" key="5">
    <source>
        <dbReference type="ARBA" id="ARBA00022989"/>
    </source>
</evidence>
<evidence type="ECO:0000256" key="7">
    <source>
        <dbReference type="SAM" id="Phobius"/>
    </source>
</evidence>
<evidence type="ECO:0000256" key="2">
    <source>
        <dbReference type="ARBA" id="ARBA00022448"/>
    </source>
</evidence>
<feature type="transmembrane region" description="Helical" evidence="7">
    <location>
        <begin position="155"/>
        <end position="174"/>
    </location>
</feature>
<feature type="transmembrane region" description="Helical" evidence="7">
    <location>
        <begin position="210"/>
        <end position="228"/>
    </location>
</feature>
<feature type="transmembrane region" description="Helical" evidence="7">
    <location>
        <begin position="67"/>
        <end position="86"/>
    </location>
</feature>
<evidence type="ECO:0000256" key="6">
    <source>
        <dbReference type="ARBA" id="ARBA00023136"/>
    </source>
</evidence>
<evidence type="ECO:0000256" key="4">
    <source>
        <dbReference type="ARBA" id="ARBA00022692"/>
    </source>
</evidence>
<protein>
    <submittedName>
        <fullName evidence="9">MHS family MFS transporter</fullName>
    </submittedName>
</protein>
<keyword evidence="10" id="KW-1185">Reference proteome</keyword>
<dbReference type="PROSITE" id="PS00217">
    <property type="entry name" value="SUGAR_TRANSPORT_2"/>
    <property type="match status" value="1"/>
</dbReference>
<keyword evidence="4 7" id="KW-0812">Transmembrane</keyword>
<comment type="caution">
    <text evidence="9">The sequence shown here is derived from an EMBL/GenBank/DDBJ whole genome shotgun (WGS) entry which is preliminary data.</text>
</comment>
<evidence type="ECO:0000256" key="3">
    <source>
        <dbReference type="ARBA" id="ARBA00022475"/>
    </source>
</evidence>
<sequence>MLRFLQGVGLGGEATGSQLLAMEHAPDNRRGLYGALMAIGSPISQVLASLTLAGLAAVLSKEDFNEWGWRIPFLASFLLIGVGFYIRRSVEETPVFVKSQKVAAEKPRALAILQAHPKTLALLVMSWGASAAIFYICVTFAIYYLTGPLGLDRSISFSLLIVANGVSIFGGLLGGHLSDKIGRKKVLSIGLFLLLIATVLLFPVLGLKNWFASAAIISLALFAIQMNAGAQPAFFAESFPTNFRFTGSALGYTCSTMIFAAPAPFIATYLLGAFGGDPIGIVFYGLAIIAISAFALWRLPDQRGIPFE</sequence>
<accession>A0ABX0VAA0</accession>
<evidence type="ECO:0000259" key="8">
    <source>
        <dbReference type="PROSITE" id="PS50850"/>
    </source>
</evidence>
<keyword evidence="3" id="KW-1003">Cell membrane</keyword>
<reference evidence="9 10" key="1">
    <citation type="submission" date="2020-03" db="EMBL/GenBank/DDBJ databases">
        <title>The genome sequence of Microvirga sp. c23x22.</title>
        <authorList>
            <person name="Zhang X."/>
        </authorList>
    </citation>
    <scope>NUCLEOTIDE SEQUENCE [LARGE SCALE GENOMIC DNA]</scope>
    <source>
        <strain evidence="10">c23x22</strain>
    </source>
</reference>
<dbReference type="InterPro" id="IPR036259">
    <property type="entry name" value="MFS_trans_sf"/>
</dbReference>
<feature type="transmembrane region" description="Helical" evidence="7">
    <location>
        <begin position="32"/>
        <end position="55"/>
    </location>
</feature>
<name>A0ABX0VAA0_9HYPH</name>
<dbReference type="InterPro" id="IPR020846">
    <property type="entry name" value="MFS_dom"/>
</dbReference>
<feature type="domain" description="Major facilitator superfamily (MFS) profile" evidence="8">
    <location>
        <begin position="1"/>
        <end position="303"/>
    </location>
</feature>
<dbReference type="PANTHER" id="PTHR43045">
    <property type="entry name" value="SHIKIMATE TRANSPORTER"/>
    <property type="match status" value="1"/>
</dbReference>
<keyword evidence="2" id="KW-0813">Transport</keyword>
<feature type="transmembrane region" description="Helical" evidence="7">
    <location>
        <begin position="249"/>
        <end position="272"/>
    </location>
</feature>
<feature type="transmembrane region" description="Helical" evidence="7">
    <location>
        <begin position="120"/>
        <end position="143"/>
    </location>
</feature>
<comment type="subcellular location">
    <subcellularLocation>
        <location evidence="1">Cell membrane</location>
        <topology evidence="1">Multi-pass membrane protein</topology>
    </subcellularLocation>
</comment>
<dbReference type="Gene3D" id="1.20.1250.20">
    <property type="entry name" value="MFS general substrate transporter like domains"/>
    <property type="match status" value="2"/>
</dbReference>
<organism evidence="9 10">
    <name type="scientific">Microvirga terricola</name>
    <dbReference type="NCBI Taxonomy" id="2719797"/>
    <lineage>
        <taxon>Bacteria</taxon>
        <taxon>Pseudomonadati</taxon>
        <taxon>Pseudomonadota</taxon>
        <taxon>Alphaproteobacteria</taxon>
        <taxon>Hyphomicrobiales</taxon>
        <taxon>Methylobacteriaceae</taxon>
        <taxon>Microvirga</taxon>
    </lineage>
</organism>
<proteinExistence type="predicted"/>
<dbReference type="PROSITE" id="PS50850">
    <property type="entry name" value="MFS"/>
    <property type="match status" value="1"/>
</dbReference>
<keyword evidence="6 7" id="KW-0472">Membrane</keyword>
<gene>
    <name evidence="9" type="ORF">HB375_04805</name>
</gene>
<dbReference type="RefSeq" id="WP_167671854.1">
    <property type="nucleotide sequence ID" value="NZ_JAATJS010000002.1"/>
</dbReference>
<dbReference type="InterPro" id="IPR011701">
    <property type="entry name" value="MFS"/>
</dbReference>
<dbReference type="Pfam" id="PF07690">
    <property type="entry name" value="MFS_1"/>
    <property type="match status" value="1"/>
</dbReference>
<evidence type="ECO:0000256" key="1">
    <source>
        <dbReference type="ARBA" id="ARBA00004651"/>
    </source>
</evidence>
<dbReference type="InterPro" id="IPR005829">
    <property type="entry name" value="Sugar_transporter_CS"/>
</dbReference>
<feature type="transmembrane region" description="Helical" evidence="7">
    <location>
        <begin position="186"/>
        <end position="204"/>
    </location>
</feature>
<dbReference type="EMBL" id="JAATJS010000002">
    <property type="protein sequence ID" value="NIX75935.1"/>
    <property type="molecule type" value="Genomic_DNA"/>
</dbReference>
<keyword evidence="5 7" id="KW-1133">Transmembrane helix</keyword>
<evidence type="ECO:0000313" key="10">
    <source>
        <dbReference type="Proteomes" id="UP000707352"/>
    </source>
</evidence>